<comment type="catalytic activity">
    <reaction evidence="9 10">
        <text>4 Fe(II)-[cytochrome c] + O2 + 8 H(+)(in) = 4 Fe(III)-[cytochrome c] + 2 H2O + 4 H(+)(out)</text>
        <dbReference type="Rhea" id="RHEA:11436"/>
        <dbReference type="Rhea" id="RHEA-COMP:10350"/>
        <dbReference type="Rhea" id="RHEA-COMP:14399"/>
        <dbReference type="ChEBI" id="CHEBI:15377"/>
        <dbReference type="ChEBI" id="CHEBI:15378"/>
        <dbReference type="ChEBI" id="CHEBI:15379"/>
        <dbReference type="ChEBI" id="CHEBI:29033"/>
        <dbReference type="ChEBI" id="CHEBI:29034"/>
        <dbReference type="EC" id="7.1.1.9"/>
    </reaction>
</comment>
<name>A0ABT0FGF8_9MICO</name>
<keyword evidence="4 10" id="KW-1003">Cell membrane</keyword>
<keyword evidence="5 11" id="KW-0812">Transmembrane</keyword>
<dbReference type="InterPro" id="IPR021050">
    <property type="entry name" value="Cyt_c_oxidase_su4_actinobac"/>
</dbReference>
<evidence type="ECO:0000313" key="13">
    <source>
        <dbReference type="Proteomes" id="UP001300096"/>
    </source>
</evidence>
<comment type="subunit">
    <text evidence="10">Associates with subunits I, II and III to form cytochrome c oxidase.</text>
</comment>
<dbReference type="EC" id="7.1.1.9" evidence="10"/>
<evidence type="ECO:0000256" key="10">
    <source>
        <dbReference type="PIRNR" id="PIRNR017385"/>
    </source>
</evidence>
<keyword evidence="8 10" id="KW-0472">Membrane</keyword>
<evidence type="ECO:0000313" key="12">
    <source>
        <dbReference type="EMBL" id="MCK2037152.1"/>
    </source>
</evidence>
<evidence type="ECO:0000256" key="7">
    <source>
        <dbReference type="ARBA" id="ARBA00022989"/>
    </source>
</evidence>
<dbReference type="Proteomes" id="UP001300096">
    <property type="component" value="Unassembled WGS sequence"/>
</dbReference>
<organism evidence="12 13">
    <name type="scientific">Microbacterium croceum</name>
    <dbReference type="NCBI Taxonomy" id="2851645"/>
    <lineage>
        <taxon>Bacteria</taxon>
        <taxon>Bacillati</taxon>
        <taxon>Actinomycetota</taxon>
        <taxon>Actinomycetes</taxon>
        <taxon>Micrococcales</taxon>
        <taxon>Microbacteriaceae</taxon>
        <taxon>Microbacterium</taxon>
    </lineage>
</organism>
<comment type="similarity">
    <text evidence="3 10">Belongs to the cytochrome c oxidase bacterial subunit CtaF family.</text>
</comment>
<evidence type="ECO:0000256" key="4">
    <source>
        <dbReference type="ARBA" id="ARBA00022475"/>
    </source>
</evidence>
<evidence type="ECO:0000256" key="5">
    <source>
        <dbReference type="ARBA" id="ARBA00022692"/>
    </source>
</evidence>
<evidence type="ECO:0000256" key="11">
    <source>
        <dbReference type="SAM" id="Phobius"/>
    </source>
</evidence>
<proteinExistence type="inferred from homology"/>
<keyword evidence="13" id="KW-1185">Reference proteome</keyword>
<evidence type="ECO:0000256" key="3">
    <source>
        <dbReference type="ARBA" id="ARBA00006870"/>
    </source>
</evidence>
<evidence type="ECO:0000256" key="6">
    <source>
        <dbReference type="ARBA" id="ARBA00022967"/>
    </source>
</evidence>
<dbReference type="PIRSF" id="PIRSF017385">
    <property type="entry name" value="CtaF"/>
    <property type="match status" value="1"/>
</dbReference>
<sequence length="144" mass="16059">MRDNVILWWVLTAFFALIGVVYTGWHILATPSENFAERIEWVGTVALFFGAFMGAMIAFYLDRTHAAQKGELPEDILTADIDDGDPELGEFSPWSWWPIVLAASAAVFVVGLAVGHFLLPIGLAIFVVAIVGWVYEYYRGNFAR</sequence>
<feature type="transmembrane region" description="Helical" evidence="11">
    <location>
        <begin position="41"/>
        <end position="61"/>
    </location>
</feature>
<protein>
    <recommendedName>
        <fullName evidence="10">Cytochrome c oxidase polypeptide 4</fullName>
        <ecNumber evidence="10">7.1.1.9</ecNumber>
    </recommendedName>
    <alternativeName>
        <fullName evidence="10">Cytochrome aa3 subunit 4</fullName>
    </alternativeName>
    <alternativeName>
        <fullName evidence="10">Cytochrome c oxidase polypeptide IV</fullName>
    </alternativeName>
</protein>
<gene>
    <name evidence="12" type="ORF">KZC51_13545</name>
</gene>
<feature type="transmembrane region" description="Helical" evidence="11">
    <location>
        <begin position="121"/>
        <end position="138"/>
    </location>
</feature>
<evidence type="ECO:0000256" key="2">
    <source>
        <dbReference type="ARBA" id="ARBA00004651"/>
    </source>
</evidence>
<evidence type="ECO:0000256" key="1">
    <source>
        <dbReference type="ARBA" id="ARBA00002536"/>
    </source>
</evidence>
<feature type="transmembrane region" description="Helical" evidence="11">
    <location>
        <begin position="6"/>
        <end position="29"/>
    </location>
</feature>
<keyword evidence="7 11" id="KW-1133">Transmembrane helix</keyword>
<comment type="function">
    <text evidence="1 10">Part of cytochrome c oxidase, its function is unknown.</text>
</comment>
<reference evidence="12 13" key="1">
    <citation type="submission" date="2021-06" db="EMBL/GenBank/DDBJ databases">
        <title>Genome-based taxonomic framework of Microbacterium strains isolated from marine environment, the description of four new species and reclassification of four preexisting species.</title>
        <authorList>
            <person name="Lee S.D."/>
            <person name="Kim S.-M."/>
            <person name="Byeon Y.-S."/>
            <person name="Yang H.L."/>
            <person name="Kim I.S."/>
        </authorList>
    </citation>
    <scope>NUCLEOTIDE SEQUENCE [LARGE SCALE GENOMIC DNA]</scope>
    <source>
        <strain evidence="12 13">SSW1-49</strain>
    </source>
</reference>
<comment type="caution">
    <text evidence="12">The sequence shown here is derived from an EMBL/GenBank/DDBJ whole genome shotgun (WGS) entry which is preliminary data.</text>
</comment>
<evidence type="ECO:0000256" key="8">
    <source>
        <dbReference type="ARBA" id="ARBA00023136"/>
    </source>
</evidence>
<evidence type="ECO:0000256" key="9">
    <source>
        <dbReference type="ARBA" id="ARBA00047816"/>
    </source>
</evidence>
<dbReference type="EMBL" id="JAHWXN010000001">
    <property type="protein sequence ID" value="MCK2037152.1"/>
    <property type="molecule type" value="Genomic_DNA"/>
</dbReference>
<dbReference type="RefSeq" id="WP_247630471.1">
    <property type="nucleotide sequence ID" value="NZ_JAHWXN010000001.1"/>
</dbReference>
<comment type="subcellular location">
    <subcellularLocation>
        <location evidence="2">Cell membrane</location>
        <topology evidence="2">Multi-pass membrane protein</topology>
    </subcellularLocation>
</comment>
<dbReference type="Pfam" id="PF12270">
    <property type="entry name" value="Cyt_c_ox_IV"/>
    <property type="match status" value="1"/>
</dbReference>
<keyword evidence="6 10" id="KW-1278">Translocase</keyword>
<accession>A0ABT0FGF8</accession>